<protein>
    <recommendedName>
        <fullName evidence="1">DUF985 domain-containing protein</fullName>
    </recommendedName>
</protein>
<evidence type="ECO:0000259" key="1">
    <source>
        <dbReference type="Pfam" id="PF06172"/>
    </source>
</evidence>
<dbReference type="InterPro" id="IPR014710">
    <property type="entry name" value="RmlC-like_jellyroll"/>
</dbReference>
<gene>
    <name evidence="2" type="ORF">PLOB_00017639</name>
</gene>
<dbReference type="Pfam" id="PF06172">
    <property type="entry name" value="Cupin_5"/>
    <property type="match status" value="2"/>
</dbReference>
<reference evidence="2 3" key="1">
    <citation type="submission" date="2022-05" db="EMBL/GenBank/DDBJ databases">
        <authorList>
            <consortium name="Genoscope - CEA"/>
            <person name="William W."/>
        </authorList>
    </citation>
    <scope>NUCLEOTIDE SEQUENCE [LARGE SCALE GENOMIC DNA]</scope>
</reference>
<dbReference type="InterPro" id="IPR011051">
    <property type="entry name" value="RmlC_Cupin_sf"/>
</dbReference>
<organism evidence="2 3">
    <name type="scientific">Porites lobata</name>
    <dbReference type="NCBI Taxonomy" id="104759"/>
    <lineage>
        <taxon>Eukaryota</taxon>
        <taxon>Metazoa</taxon>
        <taxon>Cnidaria</taxon>
        <taxon>Anthozoa</taxon>
        <taxon>Hexacorallia</taxon>
        <taxon>Scleractinia</taxon>
        <taxon>Fungiina</taxon>
        <taxon>Poritidae</taxon>
        <taxon>Porites</taxon>
    </lineage>
</organism>
<dbReference type="PANTHER" id="PTHR33387:SF3">
    <property type="entry name" value="DUF985 DOMAIN-CONTAINING PROTEIN"/>
    <property type="match status" value="1"/>
</dbReference>
<dbReference type="InterPro" id="IPR039935">
    <property type="entry name" value="YML079W-like"/>
</dbReference>
<dbReference type="PANTHER" id="PTHR33387">
    <property type="entry name" value="RMLC-LIKE JELLY ROLL FOLD PROTEIN"/>
    <property type="match status" value="1"/>
</dbReference>
<comment type="caution">
    <text evidence="2">The sequence shown here is derived from an EMBL/GenBank/DDBJ whole genome shotgun (WGS) entry which is preliminary data.</text>
</comment>
<dbReference type="CDD" id="cd06121">
    <property type="entry name" value="cupin_YML079wp"/>
    <property type="match status" value="2"/>
</dbReference>
<feature type="domain" description="DUF985" evidence="1">
    <location>
        <begin position="7"/>
        <end position="152"/>
    </location>
</feature>
<dbReference type="Proteomes" id="UP001159405">
    <property type="component" value="Unassembled WGS sequence"/>
</dbReference>
<evidence type="ECO:0000313" key="2">
    <source>
        <dbReference type="EMBL" id="CAH3109201.1"/>
    </source>
</evidence>
<dbReference type="SUPFAM" id="SSF51182">
    <property type="entry name" value="RmlC-like cupins"/>
    <property type="match status" value="2"/>
</dbReference>
<dbReference type="InterPro" id="IPR009327">
    <property type="entry name" value="Cupin_DUF985"/>
</dbReference>
<sequence>MKNRKDNYIEQLGLIPLSEEGGYFVETYRSPEIIQPKEREGNERSLFTTIYYMIAPELGGKNFLNSNKSDITHFFHDGWPAKYIFVTTEGKVEEFVLGSDTSKGHVPQRTVPGGCLKAAEILLDENDYAKFEGEIPFTLISEGMSPGFDYRDRCVPKASEYSEVIRRFLMYHRKDNYAQEIGLAPLSEEGGYFKETFRSPQTVSTPDREGGERNLFTTIYYMISPELGGKNYLHSNKSDNVHYFHDGWPAKYILVSPKGDVEEYVLGRDTSKGHVHQLRVPGGFLKAGKILEEEECATFPGETPFTLISEHVSPGFDYSDRHVPNASEVKTMFPELWHKLEEYIAPK</sequence>
<keyword evidence="3" id="KW-1185">Reference proteome</keyword>
<dbReference type="EMBL" id="CALNXK010000021">
    <property type="protein sequence ID" value="CAH3109201.1"/>
    <property type="molecule type" value="Genomic_DNA"/>
</dbReference>
<feature type="domain" description="DUF985" evidence="1">
    <location>
        <begin position="178"/>
        <end position="321"/>
    </location>
</feature>
<name>A0ABN8NM24_9CNID</name>
<dbReference type="Gene3D" id="2.60.120.10">
    <property type="entry name" value="Jelly Rolls"/>
    <property type="match status" value="2"/>
</dbReference>
<accession>A0ABN8NM24</accession>
<proteinExistence type="predicted"/>
<evidence type="ECO:0000313" key="3">
    <source>
        <dbReference type="Proteomes" id="UP001159405"/>
    </source>
</evidence>